<keyword evidence="1" id="KW-0645">Protease</keyword>
<keyword evidence="2" id="KW-1185">Reference proteome</keyword>
<organism evidence="1 2">
    <name type="scientific">Fictibacillus barbaricus</name>
    <dbReference type="NCBI Taxonomy" id="182136"/>
    <lineage>
        <taxon>Bacteria</taxon>
        <taxon>Bacillati</taxon>
        <taxon>Bacillota</taxon>
        <taxon>Bacilli</taxon>
        <taxon>Bacillales</taxon>
        <taxon>Fictibacillaceae</taxon>
        <taxon>Fictibacillus</taxon>
    </lineage>
</organism>
<keyword evidence="1" id="KW-0031">Aminopeptidase</keyword>
<dbReference type="Proteomes" id="UP001258181">
    <property type="component" value="Unassembled WGS sequence"/>
</dbReference>
<accession>A0ABU1TUZ4</accession>
<name>A0ABU1TUZ4_9BACL</name>
<proteinExistence type="predicted"/>
<protein>
    <submittedName>
        <fullName evidence="1">Xaa-Pro aminopeptidase</fullName>
    </submittedName>
</protein>
<sequence>MRNKKLENYVLHEKSNQFYWEGSGQLSIKTFTNGNAFYKTNNGFFTIEDNRYLLLNKGHYTIEIDDDNEVESFCVFFKDGLAEEILSSLQKSTNNLLSDPFKDIESIGFFEKTYQMDQRLLQQINTFKGNLMLFKSEPLWYEEQFYKIMEIILF</sequence>
<evidence type="ECO:0000313" key="1">
    <source>
        <dbReference type="EMBL" id="MDR7071039.1"/>
    </source>
</evidence>
<gene>
    <name evidence="1" type="ORF">J2X07_000014</name>
</gene>
<comment type="caution">
    <text evidence="1">The sequence shown here is derived from an EMBL/GenBank/DDBJ whole genome shotgun (WGS) entry which is preliminary data.</text>
</comment>
<dbReference type="GO" id="GO:0004177">
    <property type="term" value="F:aminopeptidase activity"/>
    <property type="evidence" value="ECO:0007669"/>
    <property type="project" value="UniProtKB-KW"/>
</dbReference>
<dbReference type="EMBL" id="JAVDWA010000001">
    <property type="protein sequence ID" value="MDR7071039.1"/>
    <property type="molecule type" value="Genomic_DNA"/>
</dbReference>
<evidence type="ECO:0000313" key="2">
    <source>
        <dbReference type="Proteomes" id="UP001258181"/>
    </source>
</evidence>
<keyword evidence="1" id="KW-0378">Hydrolase</keyword>
<reference evidence="1 2" key="1">
    <citation type="submission" date="2023-07" db="EMBL/GenBank/DDBJ databases">
        <title>Sorghum-associated microbial communities from plants grown in Nebraska, USA.</title>
        <authorList>
            <person name="Schachtman D."/>
        </authorList>
    </citation>
    <scope>NUCLEOTIDE SEQUENCE [LARGE SCALE GENOMIC DNA]</scope>
    <source>
        <strain evidence="1 2">BE211</strain>
    </source>
</reference>